<protein>
    <submittedName>
        <fullName evidence="1">Uncharacterized protein</fullName>
    </submittedName>
</protein>
<keyword evidence="2" id="KW-1185">Reference proteome</keyword>
<evidence type="ECO:0000313" key="2">
    <source>
        <dbReference type="Proteomes" id="UP000306319"/>
    </source>
</evidence>
<proteinExistence type="predicted"/>
<gene>
    <name evidence="1" type="ORF">E5331_02940</name>
</gene>
<organism evidence="1 2">
    <name type="scientific">Lepagella muris</name>
    <dbReference type="NCBI Taxonomy" id="3032870"/>
    <lineage>
        <taxon>Bacteria</taxon>
        <taxon>Pseudomonadati</taxon>
        <taxon>Bacteroidota</taxon>
        <taxon>Bacteroidia</taxon>
        <taxon>Bacteroidales</taxon>
        <taxon>Muribaculaceae</taxon>
        <taxon>Lepagella</taxon>
    </lineage>
</organism>
<accession>A0AC61RJ53</accession>
<reference evidence="1" key="1">
    <citation type="submission" date="2019-04" db="EMBL/GenBank/DDBJ databases">
        <title>Microbes associate with the intestines of laboratory mice.</title>
        <authorList>
            <person name="Navarre W."/>
            <person name="Wong E."/>
            <person name="Huang K."/>
            <person name="Tropini C."/>
            <person name="Ng K."/>
            <person name="Yu B."/>
        </authorList>
    </citation>
    <scope>NUCLEOTIDE SEQUENCE</scope>
    <source>
        <strain evidence="1">NM04_E33</strain>
    </source>
</reference>
<sequence length="618" mass="73350">MSKKKKHQKNNLLAYNPLELTANALDWLNKNDSISKLLRKWTILLCLDFTLFTSKDFTNKLELKIGKFAFKLLQNILLSQIESNINNNLSLDNINDVTFLEKPYIQQTIETYNIIPFPSLSDFKILGINAHKKYIQYKYSGRYYYCKISKIPNINQNLVIDFDSDSDFNVVVLVEKRRIHNRHRQFTFWDKDDYTKVLNYLFSTDKRKYDSTLHSEYKQESNTLPLTFSKEESLERKIIAKDSTLHSEYKQENSTLPFTFSKEELLARKIIAKDVSASELVISKGCIKYGDFILKSVRIPNLKNKKILYQIDHKFELVKDYSVKEYSGFLFNPANDLSYLLAEIDRHQKVQIKEKNNEYPLDGEFDLPWRYVTFYDGIMYLNHPNGSQQAHINPFHFRHPDIKKSFRDIMMYIKERSPLLRVESKDGNIIGLLNFEDFRSLIPTFVDYSSIDDNDISYSFRKQFSNSFYVEIFQQNSFVRKSPFLSYLSTLQVKERTIFSMLETVIHSASENQYDEDGYLFTIYQDNDKCVLLYENTSDSSRSSLVFNVITSKYDEAIDVIKRFLSSDIENKRFKLCQKQISFNTPSILRYTRIIHRDYIEWKYAVDRLLRLYSRYRK</sequence>
<comment type="caution">
    <text evidence="1">The sequence shown here is derived from an EMBL/GenBank/DDBJ whole genome shotgun (WGS) entry which is preliminary data.</text>
</comment>
<dbReference type="EMBL" id="SRYB01000003">
    <property type="protein sequence ID" value="TGY80211.1"/>
    <property type="molecule type" value="Genomic_DNA"/>
</dbReference>
<evidence type="ECO:0000313" key="1">
    <source>
        <dbReference type="EMBL" id="TGY80211.1"/>
    </source>
</evidence>
<name>A0AC61RJ53_9BACT</name>
<dbReference type="Proteomes" id="UP000306319">
    <property type="component" value="Unassembled WGS sequence"/>
</dbReference>